<dbReference type="STRING" id="1149755.A0A2J6QVD0"/>
<protein>
    <recommendedName>
        <fullName evidence="1">DUF6604 domain-containing protein</fullName>
    </recommendedName>
</protein>
<evidence type="ECO:0000313" key="3">
    <source>
        <dbReference type="Proteomes" id="UP000235786"/>
    </source>
</evidence>
<accession>A0A2J6QVD0</accession>
<gene>
    <name evidence="2" type="ORF">L207DRAFT_592660</name>
</gene>
<dbReference type="PANTHER" id="PTHR38795:SF1">
    <property type="entry name" value="DUF6604 DOMAIN-CONTAINING PROTEIN"/>
    <property type="match status" value="1"/>
</dbReference>
<sequence>MATTPPSLFDTYKQYKAGTIKVTTWLASRAQELNTCTDLFAPSEIKGTGRLKGKARAAKKVVPKEQSHQIPLSAIPRIAKAIANIKAQEVPGTIIRTLEDVIAARSACNECFEEHGSKDQSTQASNEKHQHFIRVLRETLRILKPLSKGSDPMNGTNRVRENDSMEGVAGLRNLFQYLEVEDPIEWTSSTLPSDKKSSKALCRYELEPTDEDISFAIFCLLKDLTDIRHYVRQTWAEYREHRIALTTAALTMNTVISVFRRLNEEFLVNFPQFDDHGAITSKVFFCDLTYEILALFFMQAELAFYQQEAVRARGFPLSDDEEALYKCLSLFGLANTQFEGDFFTTRDQVILALHIARKDKVLYTWVVFAVQLFVDTRRILGKELKRCFDETQEVRKWMVTTLDQCLLHGQTNTVNDYHKTNAGRLQEVKKSIKLLLEYDLMQEIADEYLDARSALYAWGSFYLFRNHPMLLGLLTQYFLTKIHELRIGLGGDQAAIITSIHLYNACQQSRYLSESLEWTDLERLIELQDPSWIFVGDRPKLPGKCFSHYNLMGVSATAFSKNRHGKSTMRLNRNVSLPIAQKKNRRLKHMSTYFALMYVFNQHAKPGTARWSLTRAADDPLVMLEKLVERDLAASNDAAAGITNDSRKPLATRPKVHPLKMISILKNSLKSEEEIFRFDLVTLNQRCVEMLRKA</sequence>
<dbReference type="Pfam" id="PF20253">
    <property type="entry name" value="DUF6604"/>
    <property type="match status" value="1"/>
</dbReference>
<name>A0A2J6QVD0_HYAVF</name>
<organism evidence="2 3">
    <name type="scientific">Hyaloscypha variabilis (strain UAMH 11265 / GT02V1 / F)</name>
    <name type="common">Meliniomyces variabilis</name>
    <dbReference type="NCBI Taxonomy" id="1149755"/>
    <lineage>
        <taxon>Eukaryota</taxon>
        <taxon>Fungi</taxon>
        <taxon>Dikarya</taxon>
        <taxon>Ascomycota</taxon>
        <taxon>Pezizomycotina</taxon>
        <taxon>Leotiomycetes</taxon>
        <taxon>Helotiales</taxon>
        <taxon>Hyaloscyphaceae</taxon>
        <taxon>Hyaloscypha</taxon>
        <taxon>Hyaloscypha variabilis</taxon>
    </lineage>
</organism>
<dbReference type="InterPro" id="IPR046539">
    <property type="entry name" value="DUF6604"/>
</dbReference>
<reference evidence="2 3" key="1">
    <citation type="submission" date="2016-04" db="EMBL/GenBank/DDBJ databases">
        <title>A degradative enzymes factory behind the ericoid mycorrhizal symbiosis.</title>
        <authorList>
            <consortium name="DOE Joint Genome Institute"/>
            <person name="Martino E."/>
            <person name="Morin E."/>
            <person name="Grelet G."/>
            <person name="Kuo A."/>
            <person name="Kohler A."/>
            <person name="Daghino S."/>
            <person name="Barry K."/>
            <person name="Choi C."/>
            <person name="Cichocki N."/>
            <person name="Clum A."/>
            <person name="Copeland A."/>
            <person name="Hainaut M."/>
            <person name="Haridas S."/>
            <person name="Labutti K."/>
            <person name="Lindquist E."/>
            <person name="Lipzen A."/>
            <person name="Khouja H.-R."/>
            <person name="Murat C."/>
            <person name="Ohm R."/>
            <person name="Olson A."/>
            <person name="Spatafora J."/>
            <person name="Veneault-Fourrey C."/>
            <person name="Henrissat B."/>
            <person name="Grigoriev I."/>
            <person name="Martin F."/>
            <person name="Perotto S."/>
        </authorList>
    </citation>
    <scope>NUCLEOTIDE SEQUENCE [LARGE SCALE GENOMIC DNA]</scope>
    <source>
        <strain evidence="2 3">F</strain>
    </source>
</reference>
<evidence type="ECO:0000259" key="1">
    <source>
        <dbReference type="Pfam" id="PF20253"/>
    </source>
</evidence>
<dbReference type="EMBL" id="KZ613968">
    <property type="protein sequence ID" value="PMD30202.1"/>
    <property type="molecule type" value="Genomic_DNA"/>
</dbReference>
<evidence type="ECO:0000313" key="2">
    <source>
        <dbReference type="EMBL" id="PMD30202.1"/>
    </source>
</evidence>
<proteinExistence type="predicted"/>
<dbReference type="Proteomes" id="UP000235786">
    <property type="component" value="Unassembled WGS sequence"/>
</dbReference>
<dbReference type="PANTHER" id="PTHR38795">
    <property type="entry name" value="DUF6604 DOMAIN-CONTAINING PROTEIN"/>
    <property type="match status" value="1"/>
</dbReference>
<dbReference type="AlphaFoldDB" id="A0A2J6QVD0"/>
<keyword evidence="3" id="KW-1185">Reference proteome</keyword>
<feature type="domain" description="DUF6604" evidence="1">
    <location>
        <begin position="13"/>
        <end position="267"/>
    </location>
</feature>
<dbReference type="OrthoDB" id="3640263at2759"/>